<accession>A0ABU4G338</accession>
<organism evidence="3 4">
    <name type="scientific">Sporosarcina aquimarina</name>
    <dbReference type="NCBI Taxonomy" id="114975"/>
    <lineage>
        <taxon>Bacteria</taxon>
        <taxon>Bacillati</taxon>
        <taxon>Bacillota</taxon>
        <taxon>Bacilli</taxon>
        <taxon>Bacillales</taxon>
        <taxon>Caryophanaceae</taxon>
        <taxon>Sporosarcina</taxon>
    </lineage>
</organism>
<dbReference type="Gene3D" id="3.30.450.40">
    <property type="match status" value="1"/>
</dbReference>
<dbReference type="RefSeq" id="WP_317936284.1">
    <property type="nucleotide sequence ID" value="NZ_JAUBDH010000007.1"/>
</dbReference>
<reference evidence="3 4" key="1">
    <citation type="submission" date="2023-06" db="EMBL/GenBank/DDBJ databases">
        <title>Sporosarcina sp. nov., isolated from Korean traditional fermented seafood 'Jeotgal'.</title>
        <authorList>
            <person name="Yang A.-I."/>
            <person name="Shin N.-R."/>
        </authorList>
    </citation>
    <scope>NUCLEOTIDE SEQUENCE [LARGE SCALE GENOMIC DNA]</scope>
    <source>
        <strain evidence="3 4">KCTC3840</strain>
    </source>
</reference>
<feature type="domain" description="GAF" evidence="2">
    <location>
        <begin position="27"/>
        <end position="186"/>
    </location>
</feature>
<protein>
    <submittedName>
        <fullName evidence="3">Helix-turn-helix domain-containing protein</fullName>
    </submittedName>
</protein>
<dbReference type="InterPro" id="IPR003018">
    <property type="entry name" value="GAF"/>
</dbReference>
<dbReference type="InterPro" id="IPR029016">
    <property type="entry name" value="GAF-like_dom_sf"/>
</dbReference>
<dbReference type="EMBL" id="JAUBDH010000007">
    <property type="protein sequence ID" value="MDW0110723.1"/>
    <property type="molecule type" value="Genomic_DNA"/>
</dbReference>
<dbReference type="InterPro" id="IPR051448">
    <property type="entry name" value="CdaR-like_regulators"/>
</dbReference>
<name>A0ABU4G338_9BACL</name>
<dbReference type="Pfam" id="PF13556">
    <property type="entry name" value="HTH_30"/>
    <property type="match status" value="1"/>
</dbReference>
<dbReference type="InterPro" id="IPR042070">
    <property type="entry name" value="PucR_C-HTH_sf"/>
</dbReference>
<sequence>MLAKLEMDLYKANKLLEINKMLTQSLQLDEILHNVVQAASELVEVADVIIIYLYDEDTKTLRFAKGEGVQEEALSRVAFAEGESITGKVFVHRQAKLFTTRVEIEEHMENMTDQNARHYYEGVHQRQVKSTFCVPILNKDRCLGVVVVNSYKQDSIFTAEDMNVIEVVAGQSAIAIDNAKVYEHLQQKNTLLEKSISIHNTFYQMIIEGRGIETVLSLLQKMIGSKVGYHSYLEGMKEEHFFPIRKGVDTLGFLSFLQPFEQFNEMEKITIEQASLSIALELIKENALYEKEIHFREQVFNQLLEGISGRELDAALHYVNWRTDTRVQCLIIEGNQKPLWKVDHLVDKERLIKSVEQRLRVKQVAPLLFARAFQLIVILPTSSEQPAQELLRSIRQIWSDDTDNIYGIGRETTIQELSVSYKEAKRSVGYAKRYKIPVVEYSMLGLERLLCEVDQELLERYMHDKLHRLQTADTALIHTVKLFIRSNRNQKQTAKELHVHPNTLYYRLKKTEELLGIDFSNEKDWMDFVIAFRIYVELHEK</sequence>
<dbReference type="Gene3D" id="1.10.10.2840">
    <property type="entry name" value="PucR C-terminal helix-turn-helix domain"/>
    <property type="match status" value="1"/>
</dbReference>
<dbReference type="PANTHER" id="PTHR33744:SF1">
    <property type="entry name" value="DNA-BINDING TRANSCRIPTIONAL ACTIVATOR ADER"/>
    <property type="match status" value="1"/>
</dbReference>
<evidence type="ECO:0000313" key="4">
    <source>
        <dbReference type="Proteomes" id="UP001280629"/>
    </source>
</evidence>
<comment type="caution">
    <text evidence="3">The sequence shown here is derived from an EMBL/GenBank/DDBJ whole genome shotgun (WGS) entry which is preliminary data.</text>
</comment>
<dbReference type="SMART" id="SM00065">
    <property type="entry name" value="GAF"/>
    <property type="match status" value="1"/>
</dbReference>
<evidence type="ECO:0000256" key="1">
    <source>
        <dbReference type="ARBA" id="ARBA00006754"/>
    </source>
</evidence>
<keyword evidence="4" id="KW-1185">Reference proteome</keyword>
<dbReference type="Proteomes" id="UP001280629">
    <property type="component" value="Unassembled WGS sequence"/>
</dbReference>
<evidence type="ECO:0000259" key="2">
    <source>
        <dbReference type="SMART" id="SM00065"/>
    </source>
</evidence>
<proteinExistence type="inferred from homology"/>
<evidence type="ECO:0000313" key="3">
    <source>
        <dbReference type="EMBL" id="MDW0110723.1"/>
    </source>
</evidence>
<dbReference type="InterPro" id="IPR025736">
    <property type="entry name" value="PucR_C-HTH_dom"/>
</dbReference>
<dbReference type="Pfam" id="PF17853">
    <property type="entry name" value="GGDEF_2"/>
    <property type="match status" value="1"/>
</dbReference>
<comment type="similarity">
    <text evidence="1">Belongs to the CdaR family.</text>
</comment>
<gene>
    <name evidence="3" type="ORF">QT716_11810</name>
</gene>
<dbReference type="Pfam" id="PF13185">
    <property type="entry name" value="GAF_2"/>
    <property type="match status" value="1"/>
</dbReference>
<dbReference type="SUPFAM" id="SSF55781">
    <property type="entry name" value="GAF domain-like"/>
    <property type="match status" value="1"/>
</dbReference>
<dbReference type="PANTHER" id="PTHR33744">
    <property type="entry name" value="CARBOHYDRATE DIACID REGULATOR"/>
    <property type="match status" value="1"/>
</dbReference>
<dbReference type="InterPro" id="IPR041522">
    <property type="entry name" value="CdaR_GGDEF"/>
</dbReference>